<sequence>MNRNSAYKAGKFIFLVLSICAGGCNLINPSEPIPSTIKLEQFDLQTQAGQGSDQNKITEVWVYAGSSFLGIFKPPVEIPYLANSDQTHFIFHPGIRNNGLASDPIIYPLYTPYEITLATSAGSKLQVNPVTHYLPQTIVSLDADFETGNEFVDNRDTVPGSFVTRTMTDPFEGDYSGEIVLTAKANFIEVGNAIALGGLPTDGRSTYLEFQYKSEMEMSIGILGISLTGEKFSNFFYLVRPTENWNMLYIDLTDKLSASDFPAYKILFRSLYPSNASKPELKIQLDNVKVVHL</sequence>
<name>A0A9D7SYI8_9BACT</name>
<organism evidence="1 2">
    <name type="scientific">Candidatus Opimibacter skivensis</name>
    <dbReference type="NCBI Taxonomy" id="2982028"/>
    <lineage>
        <taxon>Bacteria</taxon>
        <taxon>Pseudomonadati</taxon>
        <taxon>Bacteroidota</taxon>
        <taxon>Saprospiria</taxon>
        <taxon>Saprospirales</taxon>
        <taxon>Saprospiraceae</taxon>
        <taxon>Candidatus Opimibacter</taxon>
    </lineage>
</organism>
<gene>
    <name evidence="1" type="ORF">IPP15_18400</name>
</gene>
<reference evidence="1 2" key="1">
    <citation type="submission" date="2020-10" db="EMBL/GenBank/DDBJ databases">
        <title>Connecting structure to function with the recovery of over 1000 high-quality activated sludge metagenome-assembled genomes encoding full-length rRNA genes using long-read sequencing.</title>
        <authorList>
            <person name="Singleton C.M."/>
            <person name="Petriglieri F."/>
            <person name="Kristensen J.M."/>
            <person name="Kirkegaard R.H."/>
            <person name="Michaelsen T.Y."/>
            <person name="Andersen M.H."/>
            <person name="Karst S.M."/>
            <person name="Dueholm M.S."/>
            <person name="Nielsen P.H."/>
            <person name="Albertsen M."/>
        </authorList>
    </citation>
    <scope>NUCLEOTIDE SEQUENCE [LARGE SCALE GENOMIC DNA]</scope>
    <source>
        <strain evidence="1">Ribe_18-Q3-R11-54_MAXAC.273</strain>
    </source>
</reference>
<protein>
    <submittedName>
        <fullName evidence="1">Uncharacterized protein</fullName>
    </submittedName>
</protein>
<comment type="caution">
    <text evidence="1">The sequence shown here is derived from an EMBL/GenBank/DDBJ whole genome shotgun (WGS) entry which is preliminary data.</text>
</comment>
<evidence type="ECO:0000313" key="1">
    <source>
        <dbReference type="EMBL" id="MBK9984307.1"/>
    </source>
</evidence>
<dbReference type="AlphaFoldDB" id="A0A9D7SYI8"/>
<dbReference type="Proteomes" id="UP000808337">
    <property type="component" value="Unassembled WGS sequence"/>
</dbReference>
<dbReference type="EMBL" id="JADKGY010000029">
    <property type="protein sequence ID" value="MBK9984307.1"/>
    <property type="molecule type" value="Genomic_DNA"/>
</dbReference>
<accession>A0A9D7SYI8</accession>
<evidence type="ECO:0000313" key="2">
    <source>
        <dbReference type="Proteomes" id="UP000808337"/>
    </source>
</evidence>
<proteinExistence type="predicted"/>